<gene>
    <name evidence="1" type="primary">LOC109676839</name>
</gene>
<organism evidence="1">
    <name type="scientific">Castor canadensis</name>
    <name type="common">American beaver</name>
    <dbReference type="NCBI Taxonomy" id="51338"/>
    <lineage>
        <taxon>Eukaryota</taxon>
        <taxon>Metazoa</taxon>
        <taxon>Chordata</taxon>
        <taxon>Craniata</taxon>
        <taxon>Vertebrata</taxon>
        <taxon>Euteleostomi</taxon>
        <taxon>Mammalia</taxon>
        <taxon>Eutheria</taxon>
        <taxon>Euarchontoglires</taxon>
        <taxon>Glires</taxon>
        <taxon>Rodentia</taxon>
        <taxon>Castorimorpha</taxon>
        <taxon>Castoridae</taxon>
        <taxon>Castor</taxon>
    </lineage>
</organism>
<reference evidence="1" key="1">
    <citation type="submission" date="2025-08" db="UniProtKB">
        <authorList>
            <consortium name="RefSeq"/>
        </authorList>
    </citation>
    <scope>IDENTIFICATION</scope>
    <source>
        <tissue evidence="1">Leukocyte</tissue>
    </source>
</reference>
<sequence length="110" mass="12096">MSVARSDDTLDEEDSFVMKAIVHAISDDNVPGLQHLLGSLSNYDVNQPNKVCFSPARVDGGPSDQKTPLLVCPLPVRTSMWRQKSLPFNDAGLRTWPCSRGPSFTLQLLP</sequence>
<dbReference type="OrthoDB" id="9306077at2759"/>
<name>A0A8B7TNX5_CASCN</name>
<proteinExistence type="predicted"/>
<dbReference type="KEGG" id="ccan:109676839"/>
<evidence type="ECO:0000313" key="1">
    <source>
        <dbReference type="RefSeq" id="XP_020008666.1"/>
    </source>
</evidence>
<dbReference type="RefSeq" id="XP_020008666.1">
    <property type="nucleotide sequence ID" value="XM_020153077.1"/>
</dbReference>
<protein>
    <submittedName>
        <fullName evidence="1">Death-associated protein kinase 1-like</fullName>
    </submittedName>
</protein>
<dbReference type="AlphaFoldDB" id="A0A8B7TNX5"/>
<accession>A0A8B7TNX5</accession>